<sequence>MTWIEKAKPIWLLMLVGIFTGNFLLYQTSFGLTIMPEETQYVVLGSLLDLVILAPLFTMLYLNKFTLKTTIALSALGCVLLRFLIPSSLLEPFETITWIGILAEGSLVLLELLLIVAFVRYMPKITADVKKSPLPVVFSFSQAVDRYVRTHPIIQVVCSESLMFYYAFASWKKAPRSGITLYKKSSYIALQIMMIHAIVIETIAIHYWLHDKAPILSIILLLLNIYSVIFFLADIQALRLNPIHSDKDAVYLSLGLMKRAQIDYSNVESIIEDASILEQKLSKDTIDFAVRDFEKVYPDFILKMKTPQKVVLFMGIEKEYNFVAIKSDSPSELKELFKENGAAAIDAHQ</sequence>
<feature type="transmembrane region" description="Helical" evidence="1">
    <location>
        <begin position="215"/>
        <end position="233"/>
    </location>
</feature>
<dbReference type="EMBL" id="JACSPU010000002">
    <property type="protein sequence ID" value="MBD8014568.1"/>
    <property type="molecule type" value="Genomic_DNA"/>
</dbReference>
<keyword evidence="1" id="KW-0472">Membrane</keyword>
<gene>
    <name evidence="2" type="ORF">H9630_07015</name>
</gene>
<keyword evidence="1" id="KW-1133">Transmembrane helix</keyword>
<evidence type="ECO:0000313" key="3">
    <source>
        <dbReference type="Proteomes" id="UP000658980"/>
    </source>
</evidence>
<keyword evidence="1" id="KW-0812">Transmembrane</keyword>
<feature type="transmembrane region" description="Helical" evidence="1">
    <location>
        <begin position="12"/>
        <end position="35"/>
    </location>
</feature>
<accession>A0ABR8WC13</accession>
<feature type="transmembrane region" description="Helical" evidence="1">
    <location>
        <begin position="96"/>
        <end position="121"/>
    </location>
</feature>
<dbReference type="Proteomes" id="UP000658980">
    <property type="component" value="Unassembled WGS sequence"/>
</dbReference>
<name>A0ABR8WC13_9BACL</name>
<organism evidence="2 3">
    <name type="scientific">Planococcus wigleyi</name>
    <dbReference type="NCBI Taxonomy" id="2762216"/>
    <lineage>
        <taxon>Bacteria</taxon>
        <taxon>Bacillati</taxon>
        <taxon>Bacillota</taxon>
        <taxon>Bacilli</taxon>
        <taxon>Bacillales</taxon>
        <taxon>Caryophanaceae</taxon>
        <taxon>Planococcus</taxon>
    </lineage>
</organism>
<proteinExistence type="predicted"/>
<evidence type="ECO:0000313" key="2">
    <source>
        <dbReference type="EMBL" id="MBD8014568.1"/>
    </source>
</evidence>
<reference evidence="2 3" key="1">
    <citation type="submission" date="2020-08" db="EMBL/GenBank/DDBJ databases">
        <title>A Genomic Blueprint of the Chicken Gut Microbiome.</title>
        <authorList>
            <person name="Gilroy R."/>
            <person name="Ravi A."/>
            <person name="Getino M."/>
            <person name="Pursley I."/>
            <person name="Horton D.L."/>
            <person name="Alikhan N.-F."/>
            <person name="Baker D."/>
            <person name="Gharbi K."/>
            <person name="Hall N."/>
            <person name="Watson M."/>
            <person name="Adriaenssens E.M."/>
            <person name="Foster-Nyarko E."/>
            <person name="Jarju S."/>
            <person name="Secka A."/>
            <person name="Antonio M."/>
            <person name="Oren A."/>
            <person name="Chaudhuri R."/>
            <person name="La Ragione R.M."/>
            <person name="Hildebrand F."/>
            <person name="Pallen M.J."/>
        </authorList>
    </citation>
    <scope>NUCLEOTIDE SEQUENCE [LARGE SCALE GENOMIC DNA]</scope>
    <source>
        <strain evidence="2 3">Sa1BUA13</strain>
    </source>
</reference>
<feature type="transmembrane region" description="Helical" evidence="1">
    <location>
        <begin position="69"/>
        <end position="90"/>
    </location>
</feature>
<evidence type="ECO:0000256" key="1">
    <source>
        <dbReference type="SAM" id="Phobius"/>
    </source>
</evidence>
<feature type="transmembrane region" description="Helical" evidence="1">
    <location>
        <begin position="41"/>
        <end position="62"/>
    </location>
</feature>
<comment type="caution">
    <text evidence="2">The sequence shown here is derived from an EMBL/GenBank/DDBJ whole genome shotgun (WGS) entry which is preliminary data.</text>
</comment>
<feature type="transmembrane region" description="Helical" evidence="1">
    <location>
        <begin position="187"/>
        <end position="209"/>
    </location>
</feature>
<dbReference type="RefSeq" id="WP_191714789.1">
    <property type="nucleotide sequence ID" value="NZ_JACSPU010000002.1"/>
</dbReference>
<keyword evidence="3" id="KW-1185">Reference proteome</keyword>
<protein>
    <submittedName>
        <fullName evidence="2">Beta-carotene 15,15'-monooxygenase</fullName>
    </submittedName>
</protein>